<dbReference type="Gene3D" id="2.60.420.10">
    <property type="entry name" value="Maltose phosphorylase, domain 3"/>
    <property type="match status" value="1"/>
</dbReference>
<dbReference type="SUPFAM" id="SSF74650">
    <property type="entry name" value="Galactose mutarotase-like"/>
    <property type="match status" value="1"/>
</dbReference>
<dbReference type="GO" id="GO:0005975">
    <property type="term" value="P:carbohydrate metabolic process"/>
    <property type="evidence" value="ECO:0007669"/>
    <property type="project" value="InterPro"/>
</dbReference>
<feature type="active site" description="Proton donor" evidence="4">
    <location>
        <position position="476"/>
    </location>
</feature>
<dbReference type="SUPFAM" id="SSF48208">
    <property type="entry name" value="Six-hairpin glycosidases"/>
    <property type="match status" value="1"/>
</dbReference>
<protein>
    <submittedName>
        <fullName evidence="9">Glycoside hydrolase family 65 protein</fullName>
    </submittedName>
</protein>
<keyword evidence="10" id="KW-1185">Reference proteome</keyword>
<evidence type="ECO:0000259" key="7">
    <source>
        <dbReference type="Pfam" id="PF03633"/>
    </source>
</evidence>
<comment type="similarity">
    <text evidence="1">Belongs to the glycosyl hydrolase 65 family.</text>
</comment>
<evidence type="ECO:0000256" key="5">
    <source>
        <dbReference type="PIRSR" id="PIRSR036289-51"/>
    </source>
</evidence>
<dbReference type="Pfam" id="PF03636">
    <property type="entry name" value="Glyco_hydro_65N"/>
    <property type="match status" value="1"/>
</dbReference>
<feature type="domain" description="Glycoside hydrolase family 65 N-terminal" evidence="8">
    <location>
        <begin position="9"/>
        <end position="241"/>
    </location>
</feature>
<evidence type="ECO:0000256" key="1">
    <source>
        <dbReference type="ARBA" id="ARBA00006768"/>
    </source>
</evidence>
<evidence type="ECO:0000313" key="10">
    <source>
        <dbReference type="Proteomes" id="UP000284416"/>
    </source>
</evidence>
<dbReference type="GO" id="GO:0030246">
    <property type="term" value="F:carbohydrate binding"/>
    <property type="evidence" value="ECO:0007669"/>
    <property type="project" value="InterPro"/>
</dbReference>
<dbReference type="PANTHER" id="PTHR11051:SF8">
    <property type="entry name" value="PROTEIN-GLUCOSYLGALACTOSYLHYDROXYLYSINE GLUCOSIDASE"/>
    <property type="match status" value="1"/>
</dbReference>
<dbReference type="RefSeq" id="WP_118919331.1">
    <property type="nucleotide sequence ID" value="NZ_QWEG01000002.1"/>
</dbReference>
<feature type="binding site" evidence="5">
    <location>
        <begin position="336"/>
        <end position="337"/>
    </location>
    <ligand>
        <name>substrate</name>
    </ligand>
</feature>
<dbReference type="OrthoDB" id="9758855at2"/>
<dbReference type="GO" id="GO:0016757">
    <property type="term" value="F:glycosyltransferase activity"/>
    <property type="evidence" value="ECO:0007669"/>
    <property type="project" value="UniProtKB-KW"/>
</dbReference>
<dbReference type="AlphaFoldDB" id="A0A417YYC1"/>
<feature type="domain" description="Glycoside hydrolase family 65 C-terminal" evidence="7">
    <location>
        <begin position="674"/>
        <end position="734"/>
    </location>
</feature>
<organism evidence="9 10">
    <name type="scientific">Neobacillus notoginsengisoli</name>
    <dbReference type="NCBI Taxonomy" id="1578198"/>
    <lineage>
        <taxon>Bacteria</taxon>
        <taxon>Bacillati</taxon>
        <taxon>Bacillota</taxon>
        <taxon>Bacilli</taxon>
        <taxon>Bacillales</taxon>
        <taxon>Bacillaceae</taxon>
        <taxon>Neobacillus</taxon>
    </lineage>
</organism>
<dbReference type="GO" id="GO:0004553">
    <property type="term" value="F:hydrolase activity, hydrolyzing O-glycosyl compounds"/>
    <property type="evidence" value="ECO:0007669"/>
    <property type="project" value="TreeGrafter"/>
</dbReference>
<proteinExistence type="inferred from homology"/>
<evidence type="ECO:0000259" key="6">
    <source>
        <dbReference type="Pfam" id="PF03632"/>
    </source>
</evidence>
<dbReference type="PIRSF" id="PIRSF036289">
    <property type="entry name" value="Glycosyl_hydrolase_malt_phosph"/>
    <property type="match status" value="1"/>
</dbReference>
<dbReference type="InterPro" id="IPR008928">
    <property type="entry name" value="6-hairpin_glycosidase_sf"/>
</dbReference>
<dbReference type="InterPro" id="IPR011013">
    <property type="entry name" value="Gal_mutarotase_sf_dom"/>
</dbReference>
<gene>
    <name evidence="9" type="ORF">D1B31_03325</name>
</gene>
<keyword evidence="9" id="KW-0378">Hydrolase</keyword>
<keyword evidence="3" id="KW-0808">Transferase</keyword>
<keyword evidence="2" id="KW-0328">Glycosyltransferase</keyword>
<evidence type="ECO:0000259" key="8">
    <source>
        <dbReference type="Pfam" id="PF03636"/>
    </source>
</evidence>
<dbReference type="InterPro" id="IPR005196">
    <property type="entry name" value="Glyco_hydro_65_N"/>
</dbReference>
<evidence type="ECO:0000256" key="3">
    <source>
        <dbReference type="ARBA" id="ARBA00022679"/>
    </source>
</evidence>
<name>A0A417YYC1_9BACI</name>
<dbReference type="InterPro" id="IPR012341">
    <property type="entry name" value="6hp_glycosidase-like_sf"/>
</dbReference>
<dbReference type="Gene3D" id="1.50.10.10">
    <property type="match status" value="1"/>
</dbReference>
<comment type="caution">
    <text evidence="9">The sequence shown here is derived from an EMBL/GenBank/DDBJ whole genome shotgun (WGS) entry which is preliminary data.</text>
</comment>
<dbReference type="InterPro" id="IPR005194">
    <property type="entry name" value="Glyco_hydro_65_C"/>
</dbReference>
<dbReference type="Proteomes" id="UP000284416">
    <property type="component" value="Unassembled WGS sequence"/>
</dbReference>
<reference evidence="9 10" key="1">
    <citation type="journal article" date="2017" name="Int. J. Syst. Evol. Microbiol.">
        <title>Bacillus notoginsengisoli sp. nov., a novel bacterium isolated from the rhizosphere of Panax notoginseng.</title>
        <authorList>
            <person name="Zhang M.Y."/>
            <person name="Cheng J."/>
            <person name="Cai Y."/>
            <person name="Zhang T.Y."/>
            <person name="Wu Y.Y."/>
            <person name="Manikprabhu D."/>
            <person name="Li W.J."/>
            <person name="Zhang Y.X."/>
        </authorList>
    </citation>
    <scope>NUCLEOTIDE SEQUENCE [LARGE SCALE GENOMIC DNA]</scope>
    <source>
        <strain evidence="9 10">JCM 30743</strain>
    </source>
</reference>
<evidence type="ECO:0000256" key="2">
    <source>
        <dbReference type="ARBA" id="ARBA00022676"/>
    </source>
</evidence>
<dbReference type="Gene3D" id="2.70.98.40">
    <property type="entry name" value="Glycoside hydrolase, family 65, N-terminal domain"/>
    <property type="match status" value="1"/>
</dbReference>
<sequence>MKKVHEINEEKFKINSLNKYASLMALGNGYMGTRSALEEDYPQQVRGMYVSGIYNKAYPEDSSDIVNLPDVFGVDMIIDGEPFSLLSGEILSYNRTLHMQTGEMTREVKWKNRRGKSFLFKFQRFVSKANLHLLASKITVTPLADSADIQIETGINGQQTNFGKQHLVEENVRVYDEKVMFATYRTSESGHKIAIAACCDFPESFTTVFLSKNRKLTAKSQGVLYANESAIIEKTGSVYTSLDKESAGQKIENLAVKLAKEAAGRGYHDLLASSGDQWEDFWKKKRVEVNSLNHFDQTALDFALYHMEIMTPGHDERFSVGAKGLTGEGYKGHVFWDTEIFIKPFHLLTEPEKAKKLLQYRYDRIEQAKEKARMNGYDGALFPWESAFSGKEETPEFAAINIRTGLRQRVASAAAEHHIVADIAFAVVHYYLATGDEAFMRKEGLALLRETSLFWISRTTEENGRLSIKDVIGPDEYTEHIDNNAYTNYLAYFNVQQAIYYMEQFQMLEPAFEEKVKKFLKHLYLPLPNDDKIIPQDDTFLHKPDIDLSKYKEVQGSQAILLDYSRSEVNELQVLKQADVVMLFYLLPDLFSEEVIRENLHYYEERTIHDSSLSKAIHSIVAARIGILKDAYRFFSEACLIDLGSNPHSSDEGIHAASLGSLWMSAIFGFANVKIDQDGLAIDPKLPKEWKELSFPLAFRGRILRVKMTQGNIEINKLSGQPMPILVRGQKYKLSSELAINY</sequence>
<evidence type="ECO:0000313" key="9">
    <source>
        <dbReference type="EMBL" id="RHW42635.1"/>
    </source>
</evidence>
<dbReference type="InterPro" id="IPR017045">
    <property type="entry name" value="Malt_Pase/Glycosyl_Hdrlase"/>
</dbReference>
<dbReference type="EMBL" id="QWEG01000002">
    <property type="protein sequence ID" value="RHW42635.1"/>
    <property type="molecule type" value="Genomic_DNA"/>
</dbReference>
<dbReference type="InterPro" id="IPR037018">
    <property type="entry name" value="GH65_N"/>
</dbReference>
<accession>A0A417YYC1</accession>
<feature type="binding site" evidence="5">
    <location>
        <begin position="576"/>
        <end position="577"/>
    </location>
    <ligand>
        <name>substrate</name>
    </ligand>
</feature>
<evidence type="ECO:0000256" key="4">
    <source>
        <dbReference type="PIRSR" id="PIRSR036289-50"/>
    </source>
</evidence>
<dbReference type="Pfam" id="PF03633">
    <property type="entry name" value="Glyco_hydro_65C"/>
    <property type="match status" value="1"/>
</dbReference>
<feature type="domain" description="Glycoside hydrolase family 65 central catalytic" evidence="6">
    <location>
        <begin position="301"/>
        <end position="664"/>
    </location>
</feature>
<dbReference type="Pfam" id="PF03632">
    <property type="entry name" value="Glyco_hydro_65m"/>
    <property type="match status" value="1"/>
</dbReference>
<dbReference type="InterPro" id="IPR005195">
    <property type="entry name" value="Glyco_hydro_65_M"/>
</dbReference>
<dbReference type="PANTHER" id="PTHR11051">
    <property type="entry name" value="GLYCOSYL HYDROLASE-RELATED"/>
    <property type="match status" value="1"/>
</dbReference>